<evidence type="ECO:0000313" key="3">
    <source>
        <dbReference type="Proteomes" id="UP000584670"/>
    </source>
</evidence>
<proteinExistence type="predicted"/>
<comment type="caution">
    <text evidence="2">The sequence shown here is derived from an EMBL/GenBank/DDBJ whole genome shotgun (WGS) entry which is preliminary data.</text>
</comment>
<sequence length="107" mass="11435">MTIHPYSRSPHTNAGNCECGMAEESRTHPHEFTQAYRANVCVCALPAGDPIHTDAATAAPNPVYPEPQHTSLHGIDAAREAVRQARGDEAAPAIPILFAHNDESGQP</sequence>
<keyword evidence="3" id="KW-1185">Reference proteome</keyword>
<dbReference type="RefSeq" id="WP_186283062.1">
    <property type="nucleotide sequence ID" value="NZ_JACMSF010000015.1"/>
</dbReference>
<accession>A0A7X1MC05</accession>
<reference evidence="2 3" key="1">
    <citation type="submission" date="2020-08" db="EMBL/GenBank/DDBJ databases">
        <title>Streptomyces sp. PSKA01 genome sequencing and assembly.</title>
        <authorList>
            <person name="Mandal S."/>
            <person name="Maiti P.K."/>
            <person name="Das P."/>
        </authorList>
    </citation>
    <scope>NUCLEOTIDE SEQUENCE [LARGE SCALE GENOMIC DNA]</scope>
    <source>
        <strain evidence="2 3">PSKA01</strain>
    </source>
</reference>
<gene>
    <name evidence="2" type="ORF">H4N64_16470</name>
</gene>
<organism evidence="2 3">
    <name type="scientific">Streptomyces cupreus</name>
    <dbReference type="NCBI Taxonomy" id="2759956"/>
    <lineage>
        <taxon>Bacteria</taxon>
        <taxon>Bacillati</taxon>
        <taxon>Actinomycetota</taxon>
        <taxon>Actinomycetes</taxon>
        <taxon>Kitasatosporales</taxon>
        <taxon>Streptomycetaceae</taxon>
        <taxon>Streptomyces</taxon>
    </lineage>
</organism>
<protein>
    <submittedName>
        <fullName evidence="2">Uncharacterized protein</fullName>
    </submittedName>
</protein>
<evidence type="ECO:0000256" key="1">
    <source>
        <dbReference type="SAM" id="MobiDB-lite"/>
    </source>
</evidence>
<feature type="region of interest" description="Disordered" evidence="1">
    <location>
        <begin position="1"/>
        <end position="27"/>
    </location>
</feature>
<dbReference type="Proteomes" id="UP000584670">
    <property type="component" value="Unassembled WGS sequence"/>
</dbReference>
<name>A0A7X1MC05_9ACTN</name>
<evidence type="ECO:0000313" key="2">
    <source>
        <dbReference type="EMBL" id="MBC2903175.1"/>
    </source>
</evidence>
<dbReference type="AlphaFoldDB" id="A0A7X1MC05"/>
<dbReference type="EMBL" id="JACMSF010000015">
    <property type="protein sequence ID" value="MBC2903175.1"/>
    <property type="molecule type" value="Genomic_DNA"/>
</dbReference>